<dbReference type="STRING" id="1365950.SAMN05428963_12072"/>
<dbReference type="InterPro" id="IPR002035">
    <property type="entry name" value="VWF_A"/>
</dbReference>
<evidence type="ECO:0000256" key="1">
    <source>
        <dbReference type="SAM" id="Phobius"/>
    </source>
</evidence>
<dbReference type="AlphaFoldDB" id="A0A1T4T774"/>
<dbReference type="OrthoDB" id="7522752at2"/>
<feature type="domain" description="VWFA" evidence="2">
    <location>
        <begin position="165"/>
        <end position="454"/>
    </location>
</feature>
<organism evidence="3 4">
    <name type="scientific">Consotaella salsifontis</name>
    <dbReference type="NCBI Taxonomy" id="1365950"/>
    <lineage>
        <taxon>Bacteria</taxon>
        <taxon>Pseudomonadati</taxon>
        <taxon>Pseudomonadota</taxon>
        <taxon>Alphaproteobacteria</taxon>
        <taxon>Hyphomicrobiales</taxon>
        <taxon>Aurantimonadaceae</taxon>
        <taxon>Consotaella</taxon>
    </lineage>
</organism>
<keyword evidence="1" id="KW-1133">Transmembrane helix</keyword>
<accession>A0A1T4T774</accession>
<dbReference type="SUPFAM" id="SSF53300">
    <property type="entry name" value="vWA-like"/>
    <property type="match status" value="1"/>
</dbReference>
<dbReference type="InterPro" id="IPR028087">
    <property type="entry name" value="Tad_N"/>
</dbReference>
<reference evidence="4" key="1">
    <citation type="submission" date="2017-02" db="EMBL/GenBank/DDBJ databases">
        <authorList>
            <person name="Varghese N."/>
            <person name="Submissions S."/>
        </authorList>
    </citation>
    <scope>NUCLEOTIDE SEQUENCE [LARGE SCALE GENOMIC DNA]</scope>
    <source>
        <strain evidence="4">USBA 369</strain>
    </source>
</reference>
<dbReference type="Pfam" id="PF13400">
    <property type="entry name" value="Tad"/>
    <property type="match status" value="1"/>
</dbReference>
<gene>
    <name evidence="3" type="ORF">SAMN05428963_12072</name>
</gene>
<feature type="transmembrane region" description="Helical" evidence="1">
    <location>
        <begin position="42"/>
        <end position="61"/>
    </location>
</feature>
<evidence type="ECO:0000259" key="2">
    <source>
        <dbReference type="PROSITE" id="PS50234"/>
    </source>
</evidence>
<proteinExistence type="predicted"/>
<evidence type="ECO:0000313" key="4">
    <source>
        <dbReference type="Proteomes" id="UP000190135"/>
    </source>
</evidence>
<keyword evidence="1" id="KW-0472">Membrane</keyword>
<keyword evidence="4" id="KW-1185">Reference proteome</keyword>
<evidence type="ECO:0000313" key="3">
    <source>
        <dbReference type="EMBL" id="SKA36355.1"/>
    </source>
</evidence>
<name>A0A1T4T774_9HYPH</name>
<keyword evidence="1" id="KW-0812">Transmembrane</keyword>
<dbReference type="Proteomes" id="UP000190135">
    <property type="component" value="Unassembled WGS sequence"/>
</dbReference>
<dbReference type="RefSeq" id="WP_078710225.1">
    <property type="nucleotide sequence ID" value="NZ_FUXL01000020.1"/>
</dbReference>
<dbReference type="PROSITE" id="PS50234">
    <property type="entry name" value="VWFA"/>
    <property type="match status" value="1"/>
</dbReference>
<protein>
    <submittedName>
        <fullName evidence="3">Flp pilus assembly protein TadG</fullName>
    </submittedName>
</protein>
<sequence length="461" mass="49092">MAAFRSSELLLAGLRRLFRGSGVADAAPSLAARGWRDERGSVVPLIAISSLALIGCMGFAIDGARLMLMNSTLQSAVDAAGLSTVAKLETTAVDETVRKFADANFSSGYVGANIVSIEHNLSSDGNTLELTAKAEAPTVFMKLFGTDKITTSVSTLIKRKVSGLELAMVLDVTGSMNDNGKLAGLKSAANDLLNILYGDSSTAERIHVGIVPFSKMVNVGKTNHTSWMTSTSGWSGCVEARTEGRDLTDDPPSVAKFTPSTSSCSPAITPLTTSKAKLSSAINSLSAGGNTVINFGAVWGWRLLSPRWRGLWGGEMNNNNLPLDYDYTKTGMYKALILMTDGKNEISASGTAYGKLDCTSYNWWGDCNGTYKTDERLNMTGTLNQINGELDSRLSKVCTSMKNAGVLVYTIAFGNPAYSSKSLLRDCATQPSYFFDSVTTSDLKVAFAQIGDSLANLHIAR</sequence>
<dbReference type="InterPro" id="IPR036465">
    <property type="entry name" value="vWFA_dom_sf"/>
</dbReference>
<dbReference type="Gene3D" id="3.40.50.410">
    <property type="entry name" value="von Willebrand factor, type A domain"/>
    <property type="match status" value="1"/>
</dbReference>
<dbReference type="EMBL" id="FUXL01000020">
    <property type="protein sequence ID" value="SKA36355.1"/>
    <property type="molecule type" value="Genomic_DNA"/>
</dbReference>